<evidence type="ECO:0000256" key="1">
    <source>
        <dbReference type="ARBA" id="ARBA00022801"/>
    </source>
</evidence>
<evidence type="ECO:0000256" key="4">
    <source>
        <dbReference type="PROSITE-ProRule" id="PRU01161"/>
    </source>
</evidence>
<feature type="short sequence motif" description="GXGXXG" evidence="4">
    <location>
        <begin position="6"/>
        <end position="11"/>
    </location>
</feature>
<dbReference type="STRING" id="1745343.A0A2J6PLM7"/>
<organism evidence="6 7">
    <name type="scientific">Hyaloscypha hepaticicola</name>
    <dbReference type="NCBI Taxonomy" id="2082293"/>
    <lineage>
        <taxon>Eukaryota</taxon>
        <taxon>Fungi</taxon>
        <taxon>Dikarya</taxon>
        <taxon>Ascomycota</taxon>
        <taxon>Pezizomycotina</taxon>
        <taxon>Leotiomycetes</taxon>
        <taxon>Helotiales</taxon>
        <taxon>Hyaloscyphaceae</taxon>
        <taxon>Hyaloscypha</taxon>
    </lineage>
</organism>
<feature type="domain" description="PNPLA" evidence="5">
    <location>
        <begin position="2"/>
        <end position="94"/>
    </location>
</feature>
<dbReference type="Proteomes" id="UP000235672">
    <property type="component" value="Unassembled WGS sequence"/>
</dbReference>
<feature type="short sequence motif" description="GXSXG" evidence="4">
    <location>
        <begin position="57"/>
        <end position="61"/>
    </location>
</feature>
<comment type="caution">
    <text evidence="4">Lacks conserved residue(s) required for the propagation of feature annotation.</text>
</comment>
<evidence type="ECO:0000256" key="2">
    <source>
        <dbReference type="ARBA" id="ARBA00022963"/>
    </source>
</evidence>
<dbReference type="GO" id="GO:0047499">
    <property type="term" value="F:calcium-independent phospholipase A2 activity"/>
    <property type="evidence" value="ECO:0007669"/>
    <property type="project" value="TreeGrafter"/>
</dbReference>
<gene>
    <name evidence="6" type="ORF">NA56DRAFT_582865</name>
</gene>
<dbReference type="InterPro" id="IPR002641">
    <property type="entry name" value="PNPLA_dom"/>
</dbReference>
<keyword evidence="3" id="KW-0443">Lipid metabolism</keyword>
<dbReference type="OrthoDB" id="1658288at2759"/>
<dbReference type="GO" id="GO:0016042">
    <property type="term" value="P:lipid catabolic process"/>
    <property type="evidence" value="ECO:0007669"/>
    <property type="project" value="UniProtKB-KW"/>
</dbReference>
<dbReference type="InterPro" id="IPR016035">
    <property type="entry name" value="Acyl_Trfase/lysoPLipase"/>
</dbReference>
<dbReference type="AlphaFoldDB" id="A0A2J6PLM7"/>
<name>A0A2J6PLM7_9HELO</name>
<evidence type="ECO:0000313" key="6">
    <source>
        <dbReference type="EMBL" id="PMD14934.1"/>
    </source>
</evidence>
<sequence length="94" mass="10541">MLAFDGGGIRGYSTLLMLQAIMDHIRRLETLSQYEQPEETLPAAAYLPAHYFNYMVGTSTGGLIAIMLGRLQMNVDDALKEYENLGREVFGKPR</sequence>
<protein>
    <submittedName>
        <fullName evidence="6">FabD/lysophospholipase-like protein</fullName>
    </submittedName>
</protein>
<evidence type="ECO:0000256" key="3">
    <source>
        <dbReference type="ARBA" id="ARBA00023098"/>
    </source>
</evidence>
<dbReference type="GO" id="GO:0016020">
    <property type="term" value="C:membrane"/>
    <property type="evidence" value="ECO:0007669"/>
    <property type="project" value="TreeGrafter"/>
</dbReference>
<proteinExistence type="predicted"/>
<dbReference type="GO" id="GO:0046486">
    <property type="term" value="P:glycerolipid metabolic process"/>
    <property type="evidence" value="ECO:0007669"/>
    <property type="project" value="UniProtKB-ARBA"/>
</dbReference>
<dbReference type="PANTHER" id="PTHR24185:SF1">
    <property type="entry name" value="CALCIUM-INDEPENDENT PHOSPHOLIPASE A2-GAMMA"/>
    <property type="match status" value="1"/>
</dbReference>
<evidence type="ECO:0000313" key="7">
    <source>
        <dbReference type="Proteomes" id="UP000235672"/>
    </source>
</evidence>
<dbReference type="Gene3D" id="3.40.1090.10">
    <property type="entry name" value="Cytosolic phospholipase A2 catalytic domain"/>
    <property type="match status" value="1"/>
</dbReference>
<dbReference type="Pfam" id="PF01734">
    <property type="entry name" value="Patatin"/>
    <property type="match status" value="1"/>
</dbReference>
<dbReference type="GO" id="GO:0019369">
    <property type="term" value="P:arachidonate metabolic process"/>
    <property type="evidence" value="ECO:0007669"/>
    <property type="project" value="TreeGrafter"/>
</dbReference>
<dbReference type="SUPFAM" id="SSF52151">
    <property type="entry name" value="FabD/lysophospholipase-like"/>
    <property type="match status" value="1"/>
</dbReference>
<reference evidence="6 7" key="1">
    <citation type="submission" date="2016-05" db="EMBL/GenBank/DDBJ databases">
        <title>A degradative enzymes factory behind the ericoid mycorrhizal symbiosis.</title>
        <authorList>
            <consortium name="DOE Joint Genome Institute"/>
            <person name="Martino E."/>
            <person name="Morin E."/>
            <person name="Grelet G."/>
            <person name="Kuo A."/>
            <person name="Kohler A."/>
            <person name="Daghino S."/>
            <person name="Barry K."/>
            <person name="Choi C."/>
            <person name="Cichocki N."/>
            <person name="Clum A."/>
            <person name="Copeland A."/>
            <person name="Hainaut M."/>
            <person name="Haridas S."/>
            <person name="Labutti K."/>
            <person name="Lindquist E."/>
            <person name="Lipzen A."/>
            <person name="Khouja H.-R."/>
            <person name="Murat C."/>
            <person name="Ohm R."/>
            <person name="Olson A."/>
            <person name="Spatafora J."/>
            <person name="Veneault-Fourrey C."/>
            <person name="Henrissat B."/>
            <person name="Grigoriev I."/>
            <person name="Martin F."/>
            <person name="Perotto S."/>
        </authorList>
    </citation>
    <scope>NUCLEOTIDE SEQUENCE [LARGE SCALE GENOMIC DNA]</scope>
    <source>
        <strain evidence="6 7">UAMH 7357</strain>
    </source>
</reference>
<accession>A0A2J6PLM7</accession>
<dbReference type="PROSITE" id="PS51635">
    <property type="entry name" value="PNPLA"/>
    <property type="match status" value="1"/>
</dbReference>
<evidence type="ECO:0000259" key="5">
    <source>
        <dbReference type="PROSITE" id="PS51635"/>
    </source>
</evidence>
<dbReference type="EMBL" id="KZ613517">
    <property type="protein sequence ID" value="PMD14934.1"/>
    <property type="molecule type" value="Genomic_DNA"/>
</dbReference>
<keyword evidence="2" id="KW-0442">Lipid degradation</keyword>
<keyword evidence="7" id="KW-1185">Reference proteome</keyword>
<feature type="non-terminal residue" evidence="6">
    <location>
        <position position="94"/>
    </location>
</feature>
<keyword evidence="1" id="KW-0378">Hydrolase</keyword>
<dbReference type="PANTHER" id="PTHR24185">
    <property type="entry name" value="CALCIUM-INDEPENDENT PHOSPHOLIPASE A2-GAMMA"/>
    <property type="match status" value="1"/>
</dbReference>